<evidence type="ECO:0000313" key="5">
    <source>
        <dbReference type="EMBL" id="MFC5422864.1"/>
    </source>
</evidence>
<feature type="domain" description="HTH araC/xylS-type" evidence="4">
    <location>
        <begin position="1"/>
        <end position="83"/>
    </location>
</feature>
<dbReference type="RefSeq" id="WP_377801124.1">
    <property type="nucleotide sequence ID" value="NZ_JBHSLW010000052.1"/>
</dbReference>
<reference evidence="6" key="1">
    <citation type="journal article" date="2019" name="Int. J. Syst. Evol. Microbiol.">
        <title>The Global Catalogue of Microorganisms (GCM) 10K type strain sequencing project: providing services to taxonomists for standard genome sequencing and annotation.</title>
        <authorList>
            <consortium name="The Broad Institute Genomics Platform"/>
            <consortium name="The Broad Institute Genome Sequencing Center for Infectious Disease"/>
            <person name="Wu L."/>
            <person name="Ma J."/>
        </authorList>
    </citation>
    <scope>NUCLEOTIDE SEQUENCE [LARGE SCALE GENOMIC DNA]</scope>
    <source>
        <strain evidence="6">NCAIM B.01391</strain>
    </source>
</reference>
<evidence type="ECO:0000256" key="3">
    <source>
        <dbReference type="ARBA" id="ARBA00023163"/>
    </source>
</evidence>
<dbReference type="Proteomes" id="UP001596053">
    <property type="component" value="Unassembled WGS sequence"/>
</dbReference>
<dbReference type="PANTHER" id="PTHR46796">
    <property type="entry name" value="HTH-TYPE TRANSCRIPTIONAL ACTIVATOR RHAS-RELATED"/>
    <property type="match status" value="1"/>
</dbReference>
<dbReference type="InterPro" id="IPR018060">
    <property type="entry name" value="HTH_AraC"/>
</dbReference>
<evidence type="ECO:0000256" key="2">
    <source>
        <dbReference type="ARBA" id="ARBA00023125"/>
    </source>
</evidence>
<dbReference type="PANTHER" id="PTHR46796:SF14">
    <property type="entry name" value="TRANSCRIPTIONAL REGULATORY PROTEIN"/>
    <property type="match status" value="1"/>
</dbReference>
<comment type="caution">
    <text evidence="5">The sequence shown here is derived from an EMBL/GenBank/DDBJ whole genome shotgun (WGS) entry which is preliminary data.</text>
</comment>
<dbReference type="InterPro" id="IPR050204">
    <property type="entry name" value="AraC_XylS_family_regulators"/>
</dbReference>
<sequence>MEELAALVGLSPNHFCTAFRVSMGEPPHHWLVRRRIDRARGMLVDPRFTVTEVALACGFSSSANFATTFRKHVGASPSAWRRERLS</sequence>
<accession>A0ABW0IY10</accession>
<keyword evidence="6" id="KW-1185">Reference proteome</keyword>
<gene>
    <name evidence="5" type="ORF">ACFPOB_25225</name>
</gene>
<evidence type="ECO:0000259" key="4">
    <source>
        <dbReference type="PROSITE" id="PS01124"/>
    </source>
</evidence>
<dbReference type="Pfam" id="PF12833">
    <property type="entry name" value="HTH_18"/>
    <property type="match status" value="1"/>
</dbReference>
<dbReference type="SUPFAM" id="SSF46689">
    <property type="entry name" value="Homeodomain-like"/>
    <property type="match status" value="2"/>
</dbReference>
<organism evidence="5 6">
    <name type="scientific">Bosea eneae</name>
    <dbReference type="NCBI Taxonomy" id="151454"/>
    <lineage>
        <taxon>Bacteria</taxon>
        <taxon>Pseudomonadati</taxon>
        <taxon>Pseudomonadota</taxon>
        <taxon>Alphaproteobacteria</taxon>
        <taxon>Hyphomicrobiales</taxon>
        <taxon>Boseaceae</taxon>
        <taxon>Bosea</taxon>
    </lineage>
</organism>
<keyword evidence="3" id="KW-0804">Transcription</keyword>
<dbReference type="InterPro" id="IPR018062">
    <property type="entry name" value="HTH_AraC-typ_CS"/>
</dbReference>
<name>A0ABW0IY10_9HYPH</name>
<dbReference type="PROSITE" id="PS00041">
    <property type="entry name" value="HTH_ARAC_FAMILY_1"/>
    <property type="match status" value="1"/>
</dbReference>
<dbReference type="PRINTS" id="PR00032">
    <property type="entry name" value="HTHARAC"/>
</dbReference>
<dbReference type="Gene3D" id="1.10.10.60">
    <property type="entry name" value="Homeodomain-like"/>
    <property type="match status" value="2"/>
</dbReference>
<keyword evidence="2" id="KW-0238">DNA-binding</keyword>
<dbReference type="PROSITE" id="PS01124">
    <property type="entry name" value="HTH_ARAC_FAMILY_2"/>
    <property type="match status" value="1"/>
</dbReference>
<protein>
    <submittedName>
        <fullName evidence="5">Helix-turn-helix transcriptional regulator</fullName>
    </submittedName>
</protein>
<proteinExistence type="predicted"/>
<dbReference type="InterPro" id="IPR020449">
    <property type="entry name" value="Tscrpt_reg_AraC-type_HTH"/>
</dbReference>
<evidence type="ECO:0000313" key="6">
    <source>
        <dbReference type="Proteomes" id="UP001596053"/>
    </source>
</evidence>
<dbReference type="InterPro" id="IPR009057">
    <property type="entry name" value="Homeodomain-like_sf"/>
</dbReference>
<evidence type="ECO:0000256" key="1">
    <source>
        <dbReference type="ARBA" id="ARBA00023015"/>
    </source>
</evidence>
<dbReference type="EMBL" id="JBHSLW010000052">
    <property type="protein sequence ID" value="MFC5422864.1"/>
    <property type="molecule type" value="Genomic_DNA"/>
</dbReference>
<keyword evidence="1" id="KW-0805">Transcription regulation</keyword>
<dbReference type="SMART" id="SM00342">
    <property type="entry name" value="HTH_ARAC"/>
    <property type="match status" value="1"/>
</dbReference>